<feature type="signal peptide" evidence="3">
    <location>
        <begin position="1"/>
        <end position="22"/>
    </location>
</feature>
<dbReference type="Proteomes" id="UP000008370">
    <property type="component" value="Unassembled WGS sequence"/>
</dbReference>
<reference evidence="4 5" key="1">
    <citation type="journal article" date="2012" name="BMC Genomics">
        <title>Comparative genomics of the white-rot fungi, Phanerochaete carnosa and P. chrysosporium, to elucidate the genetic basis of the distinct wood types they colonize.</title>
        <authorList>
            <person name="Suzuki H."/>
            <person name="MacDonald J."/>
            <person name="Syed K."/>
            <person name="Salamov A."/>
            <person name="Hori C."/>
            <person name="Aerts A."/>
            <person name="Henrissat B."/>
            <person name="Wiebenga A."/>
            <person name="vanKuyk P.A."/>
            <person name="Barry K."/>
            <person name="Lindquist E."/>
            <person name="LaButti K."/>
            <person name="Lapidus A."/>
            <person name="Lucas S."/>
            <person name="Coutinho P."/>
            <person name="Gong Y."/>
            <person name="Samejima M."/>
            <person name="Mahadevan R."/>
            <person name="Abou-Zaid M."/>
            <person name="de Vries R.P."/>
            <person name="Igarashi K."/>
            <person name="Yadav J.S."/>
            <person name="Grigoriev I.V."/>
            <person name="Master E.R."/>
        </authorList>
    </citation>
    <scope>NUCLEOTIDE SEQUENCE [LARGE SCALE GENOMIC DNA]</scope>
    <source>
        <strain evidence="4 5">HHB-10118-sp</strain>
    </source>
</reference>
<feature type="non-terminal residue" evidence="4">
    <location>
        <position position="1"/>
    </location>
</feature>
<dbReference type="GO" id="GO:0005388">
    <property type="term" value="F:P-type calcium transporter activity"/>
    <property type="evidence" value="ECO:0007669"/>
    <property type="project" value="TreeGrafter"/>
</dbReference>
<dbReference type="GeneID" id="18919973"/>
<sequence>AVPEGFSLAVMLTLAFTMKCMTREEISVHVFGPCKMMANASVVCTNKISTLTQNETTVIAGSLG</sequence>
<keyword evidence="3" id="KW-0732">Signal</keyword>
<feature type="chain" id="PRO_5003885046" evidence="3">
    <location>
        <begin position="23"/>
        <end position="64"/>
    </location>
</feature>
<keyword evidence="2" id="KW-0460">Magnesium</keyword>
<dbReference type="PANTHER" id="PTHR24093:SF369">
    <property type="entry name" value="CALCIUM-TRANSPORTING ATPASE"/>
    <property type="match status" value="1"/>
</dbReference>
<proteinExistence type="predicted"/>
<dbReference type="InterPro" id="IPR023214">
    <property type="entry name" value="HAD_sf"/>
</dbReference>
<dbReference type="Gene3D" id="1.20.1110.10">
    <property type="entry name" value="Calcium-transporting ATPase, transmembrane domain"/>
    <property type="match status" value="1"/>
</dbReference>
<accession>K5VQY6</accession>
<dbReference type="STRING" id="650164.K5VQY6"/>
<feature type="non-terminal residue" evidence="4">
    <location>
        <position position="64"/>
    </location>
</feature>
<dbReference type="Gene3D" id="3.40.50.1000">
    <property type="entry name" value="HAD superfamily/HAD-like"/>
    <property type="match status" value="1"/>
</dbReference>
<dbReference type="GO" id="GO:0012505">
    <property type="term" value="C:endomembrane system"/>
    <property type="evidence" value="ECO:0007669"/>
    <property type="project" value="UniProtKB-SubCell"/>
</dbReference>
<dbReference type="EMBL" id="JH930530">
    <property type="protein sequence ID" value="EKM49155.1"/>
    <property type="molecule type" value="Genomic_DNA"/>
</dbReference>
<name>K5VQY6_PHACS</name>
<evidence type="ECO:0000256" key="1">
    <source>
        <dbReference type="ARBA" id="ARBA00004127"/>
    </source>
</evidence>
<dbReference type="GO" id="GO:0005886">
    <property type="term" value="C:plasma membrane"/>
    <property type="evidence" value="ECO:0007669"/>
    <property type="project" value="TreeGrafter"/>
</dbReference>
<evidence type="ECO:0000313" key="5">
    <source>
        <dbReference type="Proteomes" id="UP000008370"/>
    </source>
</evidence>
<dbReference type="KEGG" id="pco:PHACADRAFT_52260"/>
<dbReference type="PANTHER" id="PTHR24093">
    <property type="entry name" value="CATION TRANSPORTING ATPASE"/>
    <property type="match status" value="1"/>
</dbReference>
<dbReference type="HOGENOM" id="CLU_206866_0_0_1"/>
<dbReference type="InParanoid" id="K5VQY6"/>
<dbReference type="GO" id="GO:0006874">
    <property type="term" value="P:intracellular calcium ion homeostasis"/>
    <property type="evidence" value="ECO:0007669"/>
    <property type="project" value="TreeGrafter"/>
</dbReference>
<protein>
    <submittedName>
        <fullName evidence="4">Uncharacterized protein</fullName>
    </submittedName>
</protein>
<gene>
    <name evidence="4" type="ORF">PHACADRAFT_52260</name>
</gene>
<dbReference type="RefSeq" id="XP_007402294.1">
    <property type="nucleotide sequence ID" value="XM_007402232.1"/>
</dbReference>
<comment type="subcellular location">
    <subcellularLocation>
        <location evidence="1">Endomembrane system</location>
        <topology evidence="1">Multi-pass membrane protein</topology>
    </subcellularLocation>
</comment>
<dbReference type="AlphaFoldDB" id="K5VQY6"/>
<evidence type="ECO:0000313" key="4">
    <source>
        <dbReference type="EMBL" id="EKM49155.1"/>
    </source>
</evidence>
<organism evidence="4 5">
    <name type="scientific">Phanerochaete carnosa (strain HHB-10118-sp)</name>
    <name type="common">White-rot fungus</name>
    <name type="synonym">Peniophora carnosa</name>
    <dbReference type="NCBI Taxonomy" id="650164"/>
    <lineage>
        <taxon>Eukaryota</taxon>
        <taxon>Fungi</taxon>
        <taxon>Dikarya</taxon>
        <taxon>Basidiomycota</taxon>
        <taxon>Agaricomycotina</taxon>
        <taxon>Agaricomycetes</taxon>
        <taxon>Polyporales</taxon>
        <taxon>Phanerochaetaceae</taxon>
        <taxon>Phanerochaete</taxon>
    </lineage>
</organism>
<evidence type="ECO:0000256" key="3">
    <source>
        <dbReference type="SAM" id="SignalP"/>
    </source>
</evidence>
<evidence type="ECO:0000256" key="2">
    <source>
        <dbReference type="ARBA" id="ARBA00022842"/>
    </source>
</evidence>
<keyword evidence="5" id="KW-1185">Reference proteome</keyword>
<dbReference type="OrthoDB" id="3352408at2759"/>